<dbReference type="InterPro" id="IPR038656">
    <property type="entry name" value="Peptidase_G1_sf"/>
</dbReference>
<dbReference type="InterPro" id="IPR000250">
    <property type="entry name" value="Peptidase_G1"/>
</dbReference>
<dbReference type="GO" id="GO:0006508">
    <property type="term" value="P:proteolysis"/>
    <property type="evidence" value="ECO:0007669"/>
    <property type="project" value="InterPro"/>
</dbReference>
<keyword evidence="4" id="KW-1185">Reference proteome</keyword>
<dbReference type="Proteomes" id="UP001201262">
    <property type="component" value="Unassembled WGS sequence"/>
</dbReference>
<feature type="active site" description="Proton acceptor" evidence="1">
    <location>
        <position position="209"/>
    </location>
</feature>
<dbReference type="CDD" id="cd13426">
    <property type="entry name" value="Peptidase_G1"/>
    <property type="match status" value="1"/>
</dbReference>
<feature type="signal peptide" evidence="2">
    <location>
        <begin position="1"/>
        <end position="19"/>
    </location>
</feature>
<dbReference type="InterPro" id="IPR013320">
    <property type="entry name" value="ConA-like_dom_sf"/>
</dbReference>
<evidence type="ECO:0000313" key="4">
    <source>
        <dbReference type="Proteomes" id="UP001201262"/>
    </source>
</evidence>
<dbReference type="EMBL" id="JAJTJA010000011">
    <property type="protein sequence ID" value="KAH8691806.1"/>
    <property type="molecule type" value="Genomic_DNA"/>
</dbReference>
<dbReference type="Gene3D" id="2.60.120.700">
    <property type="entry name" value="Peptidase G1"/>
    <property type="match status" value="1"/>
</dbReference>
<dbReference type="GO" id="GO:0070007">
    <property type="term" value="F:glutamic-type endopeptidase activity"/>
    <property type="evidence" value="ECO:0007669"/>
    <property type="project" value="InterPro"/>
</dbReference>
<dbReference type="PRINTS" id="PR00977">
    <property type="entry name" value="SCYTLDPTASE"/>
</dbReference>
<name>A0AAD4KL68_9EURO</name>
<comment type="caution">
    <text evidence="3">The sequence shown here is derived from an EMBL/GenBank/DDBJ whole genome shotgun (WGS) entry which is preliminary data.</text>
</comment>
<dbReference type="SUPFAM" id="SSF49899">
    <property type="entry name" value="Concanavalin A-like lectins/glucanases"/>
    <property type="match status" value="1"/>
</dbReference>
<gene>
    <name evidence="3" type="ORF">BGW36DRAFT_304241</name>
</gene>
<organism evidence="3 4">
    <name type="scientific">Talaromyces proteolyticus</name>
    <dbReference type="NCBI Taxonomy" id="1131652"/>
    <lineage>
        <taxon>Eukaryota</taxon>
        <taxon>Fungi</taxon>
        <taxon>Dikarya</taxon>
        <taxon>Ascomycota</taxon>
        <taxon>Pezizomycotina</taxon>
        <taxon>Eurotiomycetes</taxon>
        <taxon>Eurotiomycetidae</taxon>
        <taxon>Eurotiales</taxon>
        <taxon>Trichocomaceae</taxon>
        <taxon>Talaromyces</taxon>
        <taxon>Talaromyces sect. Bacilispori</taxon>
    </lineage>
</organism>
<dbReference type="AlphaFoldDB" id="A0AAD4KL68"/>
<reference evidence="3" key="1">
    <citation type="submission" date="2021-12" db="EMBL/GenBank/DDBJ databases">
        <title>Convergent genome expansion in fungi linked to evolution of root-endophyte symbiosis.</title>
        <authorList>
            <consortium name="DOE Joint Genome Institute"/>
            <person name="Ke Y.-H."/>
            <person name="Bonito G."/>
            <person name="Liao H.-L."/>
            <person name="Looney B."/>
            <person name="Rojas-Flechas A."/>
            <person name="Nash J."/>
            <person name="Hameed K."/>
            <person name="Schadt C."/>
            <person name="Martin F."/>
            <person name="Crous P.W."/>
            <person name="Miettinen O."/>
            <person name="Magnuson J.K."/>
            <person name="Labbe J."/>
            <person name="Jacobson D."/>
            <person name="Doktycz M.J."/>
            <person name="Veneault-Fourrey C."/>
            <person name="Kuo A."/>
            <person name="Mondo S."/>
            <person name="Calhoun S."/>
            <person name="Riley R."/>
            <person name="Ohm R."/>
            <person name="LaButti K."/>
            <person name="Andreopoulos B."/>
            <person name="Pangilinan J."/>
            <person name="Nolan M."/>
            <person name="Tritt A."/>
            <person name="Clum A."/>
            <person name="Lipzen A."/>
            <person name="Daum C."/>
            <person name="Barry K."/>
            <person name="Grigoriev I.V."/>
            <person name="Vilgalys R."/>
        </authorList>
    </citation>
    <scope>NUCLEOTIDE SEQUENCE</scope>
    <source>
        <strain evidence="3">PMI_201</strain>
    </source>
</reference>
<evidence type="ECO:0000313" key="3">
    <source>
        <dbReference type="EMBL" id="KAH8691806.1"/>
    </source>
</evidence>
<keyword evidence="2" id="KW-0732">Signal</keyword>
<feature type="chain" id="PRO_5042258179" evidence="2">
    <location>
        <begin position="20"/>
        <end position="280"/>
    </location>
</feature>
<dbReference type="PANTHER" id="PTHR37536:SF1">
    <property type="entry name" value="ASPERGILLOPEPSIN, PUTAITVE (AFU_ORTHOLOGUE AFUA_7G01200)"/>
    <property type="match status" value="1"/>
</dbReference>
<accession>A0AAD4KL68</accession>
<protein>
    <submittedName>
        <fullName evidence="3">Aspergillopepsin-2</fullName>
    </submittedName>
</protein>
<evidence type="ECO:0000256" key="1">
    <source>
        <dbReference type="PIRSR" id="PIRSR600250-50"/>
    </source>
</evidence>
<proteinExistence type="predicted"/>
<sequence>MKCTLLVLTLSNVTAWAAASPAYGLAARVGARTERNRLSHIRLPASSPKDIPGLESTNQTNIDFSCNWAGAVLAAPPSGTIFTSVSAEFTVPIPRTVNNRAGSSSAWVGIDGDTYQNAILQTGIDFSVTADGSASFTAWYEWYPDYAYDFSGISIQAGDTIFVLVRSSSFSTGIAIIENLTTGEKVAQTLTAPHASSTLGGQNAEWIVEDYKEGDGLVTLDNFGLVAFSNARAGLSDGSPVGTDRANIVELKQNGRVLTSVSVPSASEVIITSRSWPEGL</sequence>
<evidence type="ECO:0000256" key="2">
    <source>
        <dbReference type="SAM" id="SignalP"/>
    </source>
</evidence>
<dbReference type="Pfam" id="PF01828">
    <property type="entry name" value="Peptidase_A4"/>
    <property type="match status" value="1"/>
</dbReference>
<dbReference type="PANTHER" id="PTHR37536">
    <property type="entry name" value="PUTATIVE (AFU_ORTHOLOGUE AFUA_3G02970)-RELATED"/>
    <property type="match status" value="1"/>
</dbReference>
<dbReference type="GeneID" id="70242235"/>
<dbReference type="RefSeq" id="XP_046067803.1">
    <property type="nucleotide sequence ID" value="XM_046211948.1"/>
</dbReference>